<dbReference type="EMBL" id="JAAAWP010000006">
    <property type="protein sequence ID" value="NDW22040.1"/>
    <property type="molecule type" value="Genomic_DNA"/>
</dbReference>
<evidence type="ECO:0000313" key="4">
    <source>
        <dbReference type="EMBL" id="NDW22040.1"/>
    </source>
</evidence>
<comment type="cofactor">
    <cofactor evidence="1">
        <name>Mg(2+)</name>
        <dbReference type="ChEBI" id="CHEBI:18420"/>
    </cofactor>
</comment>
<accession>A0A6L9MWD3</accession>
<dbReference type="InterPro" id="IPR023214">
    <property type="entry name" value="HAD_sf"/>
</dbReference>
<dbReference type="Proteomes" id="UP000478837">
    <property type="component" value="Unassembled WGS sequence"/>
</dbReference>
<comment type="caution">
    <text evidence="4">The sequence shown here is derived from an EMBL/GenBank/DDBJ whole genome shotgun (WGS) entry which is preliminary data.</text>
</comment>
<dbReference type="PANTHER" id="PTHR46470">
    <property type="entry name" value="N-ACYLNEURAMINATE-9-PHOSPHATASE"/>
    <property type="match status" value="1"/>
</dbReference>
<dbReference type="AlphaFoldDB" id="A0A6L9MWD3"/>
<dbReference type="Gene3D" id="3.40.50.1000">
    <property type="entry name" value="HAD superfamily/HAD-like"/>
    <property type="match status" value="1"/>
</dbReference>
<evidence type="ECO:0000313" key="5">
    <source>
        <dbReference type="Proteomes" id="UP000478837"/>
    </source>
</evidence>
<dbReference type="NCBIfam" id="TIGR01549">
    <property type="entry name" value="HAD-SF-IA-v1"/>
    <property type="match status" value="1"/>
</dbReference>
<sequence>MQFFKPVNKVKAMTFDLDDTLYDNEPVIRQAEAALAAHLAEHHPHAATLSPRDWFNLKRAAIRLDPRLASDMGQLRKVILTAALSGKDSSTLCVEIANDDSHNSQLKQEVEACFNCFYDARSNLTLAPDVHQILQHLSTRMPLIGITNGNVDADKIGITPYFDTILHASLTRPMKPAVGMFNEAAALLELPASHILHVGDNLVKDVMGAVNANFQAAWFACNRPMDLHNEPVSVLPHVALSSLSDLAYFCE</sequence>
<dbReference type="Pfam" id="PF00702">
    <property type="entry name" value="Hydrolase"/>
    <property type="match status" value="1"/>
</dbReference>
<dbReference type="InterPro" id="IPR006439">
    <property type="entry name" value="HAD-SF_hydro_IA"/>
</dbReference>
<dbReference type="InterPro" id="IPR051400">
    <property type="entry name" value="HAD-like_hydrolase"/>
</dbReference>
<dbReference type="SUPFAM" id="SSF56784">
    <property type="entry name" value="HAD-like"/>
    <property type="match status" value="1"/>
</dbReference>
<dbReference type="Gene3D" id="1.20.120.1600">
    <property type="match status" value="1"/>
</dbReference>
<dbReference type="InterPro" id="IPR036412">
    <property type="entry name" value="HAD-like_sf"/>
</dbReference>
<reference evidence="4 5" key="1">
    <citation type="submission" date="2020-01" db="EMBL/GenBank/DDBJ databases">
        <title>Genomes of bacteria type strains.</title>
        <authorList>
            <person name="Chen J."/>
            <person name="Zhu S."/>
            <person name="Yang J."/>
        </authorList>
    </citation>
    <scope>NUCLEOTIDE SEQUENCE [LARGE SCALE GENOMIC DNA]</scope>
    <source>
        <strain evidence="4 5">LMG 22958</strain>
    </source>
</reference>
<dbReference type="SFLD" id="SFLDS00003">
    <property type="entry name" value="Haloacid_Dehalogenase"/>
    <property type="match status" value="1"/>
</dbReference>
<dbReference type="RefSeq" id="WP_163111915.1">
    <property type="nucleotide sequence ID" value="NZ_JAAAWP010000006.1"/>
</dbReference>
<dbReference type="SFLD" id="SFLDG01129">
    <property type="entry name" value="C1.5:_HAD__Beta-PGM__Phosphata"/>
    <property type="match status" value="1"/>
</dbReference>
<keyword evidence="2 4" id="KW-0378">Hydrolase</keyword>
<dbReference type="GO" id="GO:0016787">
    <property type="term" value="F:hydrolase activity"/>
    <property type="evidence" value="ECO:0007669"/>
    <property type="project" value="UniProtKB-KW"/>
</dbReference>
<evidence type="ECO:0000256" key="3">
    <source>
        <dbReference type="ARBA" id="ARBA00022842"/>
    </source>
</evidence>
<name>A0A6L9MWD3_9ALTE</name>
<keyword evidence="5" id="KW-1185">Reference proteome</keyword>
<protein>
    <submittedName>
        <fullName evidence="4">HAD-IA family hydrolase</fullName>
    </submittedName>
</protein>
<evidence type="ECO:0000256" key="1">
    <source>
        <dbReference type="ARBA" id="ARBA00001946"/>
    </source>
</evidence>
<dbReference type="PANTHER" id="PTHR46470:SF4">
    <property type="entry name" value="5-AMINO-6-(5-PHOSPHO-D-RIBITYLAMINO)URACIL PHOSPHATASE YIGB"/>
    <property type="match status" value="1"/>
</dbReference>
<proteinExistence type="predicted"/>
<gene>
    <name evidence="4" type="ORF">GTW09_10945</name>
</gene>
<dbReference type="GO" id="GO:0009231">
    <property type="term" value="P:riboflavin biosynthetic process"/>
    <property type="evidence" value="ECO:0007669"/>
    <property type="project" value="TreeGrafter"/>
</dbReference>
<evidence type="ECO:0000256" key="2">
    <source>
        <dbReference type="ARBA" id="ARBA00022801"/>
    </source>
</evidence>
<organism evidence="4 5">
    <name type="scientific">Alteromonas hispanica</name>
    <dbReference type="NCBI Taxonomy" id="315421"/>
    <lineage>
        <taxon>Bacteria</taxon>
        <taxon>Pseudomonadati</taxon>
        <taxon>Pseudomonadota</taxon>
        <taxon>Gammaproteobacteria</taxon>
        <taxon>Alteromonadales</taxon>
        <taxon>Alteromonadaceae</taxon>
        <taxon>Alteromonas/Salinimonas group</taxon>
        <taxon>Alteromonas</taxon>
    </lineage>
</organism>
<keyword evidence="3" id="KW-0460">Magnesium</keyword>